<name>K0IJM4_NITGG</name>
<dbReference type="RefSeq" id="WP_015020778.1">
    <property type="nucleotide sequence ID" value="NC_018719.1"/>
</dbReference>
<keyword evidence="3" id="KW-1185">Reference proteome</keyword>
<dbReference type="Proteomes" id="UP000008037">
    <property type="component" value="Chromosome"/>
</dbReference>
<sequence>MSEDKQQEQSRQNILTLLDGFIEQIQQIRRILLGMSLSAIILAPLAIALSVYLILHPSFFEILQIENEFGLILSILLGAVIIISAIWLLTGIKQYYSMNHWKNRYIEYQNEKEAIDKKIASQFGLDQE</sequence>
<dbReference type="STRING" id="1237085.Ngar_c33300"/>
<evidence type="ECO:0000313" key="3">
    <source>
        <dbReference type="Proteomes" id="UP000008037"/>
    </source>
</evidence>
<dbReference type="InParanoid" id="K0IJM4"/>
<dbReference type="EMBL" id="CP002408">
    <property type="protein sequence ID" value="AFU60245.1"/>
    <property type="molecule type" value="Genomic_DNA"/>
</dbReference>
<proteinExistence type="predicted"/>
<dbReference type="HOGENOM" id="CLU_158387_0_0_2"/>
<dbReference type="GeneID" id="13797140"/>
<keyword evidence="1" id="KW-0472">Membrane</keyword>
<protein>
    <submittedName>
        <fullName evidence="2">Uncharacterized protein</fullName>
    </submittedName>
</protein>
<dbReference type="BioCyc" id="CNIT1237085:G1324-3330-MONOMER"/>
<keyword evidence="1" id="KW-0812">Transmembrane</keyword>
<feature type="transmembrane region" description="Helical" evidence="1">
    <location>
        <begin position="69"/>
        <end position="89"/>
    </location>
</feature>
<dbReference type="KEGG" id="nga:Ngar_c33300"/>
<accession>K0IJM4</accession>
<reference evidence="2 3" key="1">
    <citation type="journal article" date="2012" name="Environ. Microbiol.">
        <title>The genome of the ammonia-oxidizing Candidatus Nitrososphaera gargensis: insights into metabolic versatility and environmental adaptations.</title>
        <authorList>
            <person name="Spang A."/>
            <person name="Poehlein A."/>
            <person name="Offre P."/>
            <person name="Zumbragel S."/>
            <person name="Haider S."/>
            <person name="Rychlik N."/>
            <person name="Nowka B."/>
            <person name="Schmeisser C."/>
            <person name="Lebedeva E.V."/>
            <person name="Rattei T."/>
            <person name="Bohm C."/>
            <person name="Schmid M."/>
            <person name="Galushko A."/>
            <person name="Hatzenpichler R."/>
            <person name="Weinmaier T."/>
            <person name="Daniel R."/>
            <person name="Schleper C."/>
            <person name="Spieck E."/>
            <person name="Streit W."/>
            <person name="Wagner M."/>
        </authorList>
    </citation>
    <scope>NUCLEOTIDE SEQUENCE [LARGE SCALE GENOMIC DNA]</scope>
    <source>
        <strain evidence="3">Ga9.2</strain>
    </source>
</reference>
<dbReference type="AlphaFoldDB" id="K0IJM4"/>
<keyword evidence="1" id="KW-1133">Transmembrane helix</keyword>
<dbReference type="OrthoDB" id="11603at2157"/>
<gene>
    <name evidence="2" type="ordered locus">Ngar_c33300</name>
</gene>
<evidence type="ECO:0000313" key="2">
    <source>
        <dbReference type="EMBL" id="AFU60245.1"/>
    </source>
</evidence>
<organism evidence="2 3">
    <name type="scientific">Nitrososphaera gargensis (strain Ga9.2)</name>
    <dbReference type="NCBI Taxonomy" id="1237085"/>
    <lineage>
        <taxon>Archaea</taxon>
        <taxon>Nitrososphaerota</taxon>
        <taxon>Nitrososphaeria</taxon>
        <taxon>Nitrososphaerales</taxon>
        <taxon>Nitrososphaeraceae</taxon>
        <taxon>Nitrososphaera</taxon>
    </lineage>
</organism>
<feature type="transmembrane region" description="Helical" evidence="1">
    <location>
        <begin position="31"/>
        <end position="54"/>
    </location>
</feature>
<evidence type="ECO:0000256" key="1">
    <source>
        <dbReference type="SAM" id="Phobius"/>
    </source>
</evidence>